<keyword evidence="1" id="KW-0472">Membrane</keyword>
<dbReference type="AlphaFoldDB" id="A0A2A2PIP8"/>
<feature type="transmembrane region" description="Helical" evidence="1">
    <location>
        <begin position="295"/>
        <end position="314"/>
    </location>
</feature>
<dbReference type="GO" id="GO:0016747">
    <property type="term" value="F:acyltransferase activity, transferring groups other than amino-acyl groups"/>
    <property type="evidence" value="ECO:0007669"/>
    <property type="project" value="InterPro"/>
</dbReference>
<evidence type="ECO:0000256" key="1">
    <source>
        <dbReference type="SAM" id="Phobius"/>
    </source>
</evidence>
<keyword evidence="4" id="KW-1185">Reference proteome</keyword>
<organism evidence="3 4">
    <name type="scientific">Pseudomonas moraviensis</name>
    <dbReference type="NCBI Taxonomy" id="321662"/>
    <lineage>
        <taxon>Bacteria</taxon>
        <taxon>Pseudomonadati</taxon>
        <taxon>Pseudomonadota</taxon>
        <taxon>Gammaproteobacteria</taxon>
        <taxon>Pseudomonadales</taxon>
        <taxon>Pseudomonadaceae</taxon>
        <taxon>Pseudomonas</taxon>
    </lineage>
</organism>
<dbReference type="Proteomes" id="UP000217830">
    <property type="component" value="Unassembled WGS sequence"/>
</dbReference>
<dbReference type="Pfam" id="PF01757">
    <property type="entry name" value="Acyl_transf_3"/>
    <property type="match status" value="1"/>
</dbReference>
<protein>
    <recommendedName>
        <fullName evidence="2">Acyltransferase 3 domain-containing protein</fullName>
    </recommendedName>
</protein>
<dbReference type="GO" id="GO:0016020">
    <property type="term" value="C:membrane"/>
    <property type="evidence" value="ECO:0007669"/>
    <property type="project" value="TreeGrafter"/>
</dbReference>
<feature type="transmembrane region" description="Helical" evidence="1">
    <location>
        <begin position="56"/>
        <end position="75"/>
    </location>
</feature>
<evidence type="ECO:0000313" key="3">
    <source>
        <dbReference type="EMBL" id="PAW55536.1"/>
    </source>
</evidence>
<evidence type="ECO:0000313" key="4">
    <source>
        <dbReference type="Proteomes" id="UP000217830"/>
    </source>
</evidence>
<keyword evidence="1" id="KW-0812">Transmembrane</keyword>
<feature type="transmembrane region" description="Helical" evidence="1">
    <location>
        <begin position="213"/>
        <end position="230"/>
    </location>
</feature>
<name>A0A2A2PIP8_9PSED</name>
<feature type="domain" description="Acyltransferase 3" evidence="2">
    <location>
        <begin position="29"/>
        <end position="309"/>
    </location>
</feature>
<dbReference type="EMBL" id="NRST01000001">
    <property type="protein sequence ID" value="PAW55536.1"/>
    <property type="molecule type" value="Genomic_DNA"/>
</dbReference>
<feature type="transmembrane region" description="Helical" evidence="1">
    <location>
        <begin position="270"/>
        <end position="289"/>
    </location>
</feature>
<dbReference type="RefSeq" id="WP_095667518.1">
    <property type="nucleotide sequence ID" value="NZ_NRSS01000004.1"/>
</dbReference>
<dbReference type="PANTHER" id="PTHR23028">
    <property type="entry name" value="ACETYLTRANSFERASE"/>
    <property type="match status" value="1"/>
</dbReference>
<dbReference type="InterPro" id="IPR002656">
    <property type="entry name" value="Acyl_transf_3_dom"/>
</dbReference>
<keyword evidence="1" id="KW-1133">Transmembrane helix</keyword>
<dbReference type="GO" id="GO:0000271">
    <property type="term" value="P:polysaccharide biosynthetic process"/>
    <property type="evidence" value="ECO:0007669"/>
    <property type="project" value="TreeGrafter"/>
</dbReference>
<sequence length="326" mass="37290">MNQRIDIAQGGADLQPIEQATTKPIRHPNFDIMRLFLALEVVFVHAWDAVDPNFNWPGWIMAVPAFLAISGFLVLQSYESSKNWTAFMKKRALRLLPALFASFAVCLVLVDWPATYNSILNWVTGGLYTLPGLKNVPLWSLAWEELAYVILALLWMAGAYRRPICIVALLAFSLVVVGLSADFEPHTRIIMFLAPSFFIGNLMYLYRENLMKVSPVIPWIFLYITIQWRYVPESSYFGGAMLISMHAFSVVWVGMAGFNIARFKFPDISYSAYIYHMPLIHFVLFKFKPQTLTEMLIILSALLIPLCVISWYGLEKPFLALKNKRK</sequence>
<gene>
    <name evidence="3" type="ORF">CKQ80_09515</name>
</gene>
<evidence type="ECO:0000259" key="2">
    <source>
        <dbReference type="Pfam" id="PF01757"/>
    </source>
</evidence>
<feature type="transmembrane region" description="Helical" evidence="1">
    <location>
        <begin position="95"/>
        <end position="116"/>
    </location>
</feature>
<feature type="transmembrane region" description="Helical" evidence="1">
    <location>
        <begin position="136"/>
        <end position="157"/>
    </location>
</feature>
<dbReference type="PANTHER" id="PTHR23028:SF53">
    <property type="entry name" value="ACYL_TRANSF_3 DOMAIN-CONTAINING PROTEIN"/>
    <property type="match status" value="1"/>
</dbReference>
<feature type="transmembrane region" description="Helical" evidence="1">
    <location>
        <begin position="32"/>
        <end position="50"/>
    </location>
</feature>
<reference evidence="3 4" key="1">
    <citation type="submission" date="2017-08" db="EMBL/GenBank/DDBJ databases">
        <title>Draft Genome Sequence of Pseudomonas moraviensis TYU6, isolated from Taxus cuspidata by using PacBio Single-Molecule Real-Time Technology.</title>
        <authorList>
            <person name="Baek K.-H."/>
            <person name="Mishra A.K."/>
        </authorList>
    </citation>
    <scope>NUCLEOTIDE SEQUENCE [LARGE SCALE GENOMIC DNA]</scope>
    <source>
        <strain evidence="3 4">TYU6</strain>
    </source>
</reference>
<accession>A0A2A2PIP8</accession>
<proteinExistence type="predicted"/>
<feature type="transmembrane region" description="Helical" evidence="1">
    <location>
        <begin position="236"/>
        <end position="258"/>
    </location>
</feature>
<dbReference type="InterPro" id="IPR050879">
    <property type="entry name" value="Acyltransferase_3"/>
</dbReference>
<feature type="transmembrane region" description="Helical" evidence="1">
    <location>
        <begin position="189"/>
        <end position="206"/>
    </location>
</feature>
<comment type="caution">
    <text evidence="3">The sequence shown here is derived from an EMBL/GenBank/DDBJ whole genome shotgun (WGS) entry which is preliminary data.</text>
</comment>
<feature type="transmembrane region" description="Helical" evidence="1">
    <location>
        <begin position="164"/>
        <end position="183"/>
    </location>
</feature>